<dbReference type="InterPro" id="IPR058913">
    <property type="entry name" value="Integrase_dom_put"/>
</dbReference>
<evidence type="ECO:0000313" key="3">
    <source>
        <dbReference type="EMBL" id="KAJ7692655.1"/>
    </source>
</evidence>
<proteinExistence type="predicted"/>
<dbReference type="AlphaFoldDB" id="A0AAD7DIU3"/>
<sequence length="364" mass="40482">MVDCLDQARHLSSDPAPGPSIVVSTRVRGRGCPRVEIEPNFLAQALSLRGPTHLQSVFRCSARTVRRAALRHGLAEPGNPVYTAATRLDGSAARIYSSTAPAMSAISDAQLDSLLTSILQVFPDFGRCMLSGRLKAAGYRVSRACLMASYLRVHGAPGGFGVRFIHRKPYNVAGANSLWHHDGQHGTSVHNTGIERLWYDVTHGFGQKWKTFFTDLEVNHGLNPTIPAHIWLLHHLFLAAINADAQEWAEAWNSHDLQIRGERTRSPRDMFLFSMVRDGPRGLEQSVEPPSEDVEEPAAYGIDWQATDDPQLMTHLLNENPVEWEEQSPFTSGPPAQSHVPCEPPTHRFPLSRLRSSIIGWQLW</sequence>
<name>A0AAD7DIU3_9AGAR</name>
<keyword evidence="4" id="KW-1185">Reference proteome</keyword>
<protein>
    <recommendedName>
        <fullName evidence="2">Integrase core domain-containing protein</fullName>
    </recommendedName>
</protein>
<gene>
    <name evidence="3" type="ORF">B0H16DRAFT_1352730</name>
</gene>
<accession>A0AAD7DIU3</accession>
<dbReference type="Pfam" id="PF24764">
    <property type="entry name" value="rva_4"/>
    <property type="match status" value="1"/>
</dbReference>
<comment type="caution">
    <text evidence="3">The sequence shown here is derived from an EMBL/GenBank/DDBJ whole genome shotgun (WGS) entry which is preliminary data.</text>
</comment>
<evidence type="ECO:0000256" key="1">
    <source>
        <dbReference type="SAM" id="MobiDB-lite"/>
    </source>
</evidence>
<dbReference type="PANTHER" id="PTHR46791">
    <property type="entry name" value="EXPRESSED PROTEIN"/>
    <property type="match status" value="1"/>
</dbReference>
<evidence type="ECO:0000259" key="2">
    <source>
        <dbReference type="Pfam" id="PF24764"/>
    </source>
</evidence>
<dbReference type="PANTHER" id="PTHR46791:SF5">
    <property type="entry name" value="CLR5 DOMAIN-CONTAINING PROTEIN-RELATED"/>
    <property type="match status" value="1"/>
</dbReference>
<dbReference type="EMBL" id="JARKIB010000758">
    <property type="protein sequence ID" value="KAJ7692655.1"/>
    <property type="molecule type" value="Genomic_DNA"/>
</dbReference>
<feature type="region of interest" description="Disordered" evidence="1">
    <location>
        <begin position="325"/>
        <end position="344"/>
    </location>
</feature>
<dbReference type="Proteomes" id="UP001215598">
    <property type="component" value="Unassembled WGS sequence"/>
</dbReference>
<reference evidence="3" key="1">
    <citation type="submission" date="2023-03" db="EMBL/GenBank/DDBJ databases">
        <title>Massive genome expansion in bonnet fungi (Mycena s.s.) driven by repeated elements and novel gene families across ecological guilds.</title>
        <authorList>
            <consortium name="Lawrence Berkeley National Laboratory"/>
            <person name="Harder C.B."/>
            <person name="Miyauchi S."/>
            <person name="Viragh M."/>
            <person name="Kuo A."/>
            <person name="Thoen E."/>
            <person name="Andreopoulos B."/>
            <person name="Lu D."/>
            <person name="Skrede I."/>
            <person name="Drula E."/>
            <person name="Henrissat B."/>
            <person name="Morin E."/>
            <person name="Kohler A."/>
            <person name="Barry K."/>
            <person name="LaButti K."/>
            <person name="Morin E."/>
            <person name="Salamov A."/>
            <person name="Lipzen A."/>
            <person name="Mereny Z."/>
            <person name="Hegedus B."/>
            <person name="Baldrian P."/>
            <person name="Stursova M."/>
            <person name="Weitz H."/>
            <person name="Taylor A."/>
            <person name="Grigoriev I.V."/>
            <person name="Nagy L.G."/>
            <person name="Martin F."/>
            <person name="Kauserud H."/>
        </authorList>
    </citation>
    <scope>NUCLEOTIDE SEQUENCE</scope>
    <source>
        <strain evidence="3">CBHHK182m</strain>
    </source>
</reference>
<evidence type="ECO:0000313" key="4">
    <source>
        <dbReference type="Proteomes" id="UP001215598"/>
    </source>
</evidence>
<organism evidence="3 4">
    <name type="scientific">Mycena metata</name>
    <dbReference type="NCBI Taxonomy" id="1033252"/>
    <lineage>
        <taxon>Eukaryota</taxon>
        <taxon>Fungi</taxon>
        <taxon>Dikarya</taxon>
        <taxon>Basidiomycota</taxon>
        <taxon>Agaricomycotina</taxon>
        <taxon>Agaricomycetes</taxon>
        <taxon>Agaricomycetidae</taxon>
        <taxon>Agaricales</taxon>
        <taxon>Marasmiineae</taxon>
        <taxon>Mycenaceae</taxon>
        <taxon>Mycena</taxon>
    </lineage>
</organism>
<feature type="domain" description="Integrase core" evidence="2">
    <location>
        <begin position="185"/>
        <end position="277"/>
    </location>
</feature>